<keyword evidence="2 8" id="KW-0645">Protease</keyword>
<evidence type="ECO:0000256" key="2">
    <source>
        <dbReference type="ARBA" id="ARBA00022670"/>
    </source>
</evidence>
<dbReference type="AlphaFoldDB" id="A0A7Z0D5F6"/>
<dbReference type="Pfam" id="PF02586">
    <property type="entry name" value="SRAP"/>
    <property type="match status" value="1"/>
</dbReference>
<dbReference type="InterPro" id="IPR036590">
    <property type="entry name" value="SRAP-like"/>
</dbReference>
<accession>A0A7Z0D5F6</accession>
<dbReference type="InterPro" id="IPR003738">
    <property type="entry name" value="SRAP"/>
</dbReference>
<organism evidence="9 10">
    <name type="scientific">Spelaeicoccus albus</name>
    <dbReference type="NCBI Taxonomy" id="1280376"/>
    <lineage>
        <taxon>Bacteria</taxon>
        <taxon>Bacillati</taxon>
        <taxon>Actinomycetota</taxon>
        <taxon>Actinomycetes</taxon>
        <taxon>Micrococcales</taxon>
        <taxon>Brevibacteriaceae</taxon>
        <taxon>Spelaeicoccus</taxon>
    </lineage>
</organism>
<comment type="caution">
    <text evidence="9">The sequence shown here is derived from an EMBL/GenBank/DDBJ whole genome shotgun (WGS) entry which is preliminary data.</text>
</comment>
<dbReference type="PANTHER" id="PTHR13604:SF0">
    <property type="entry name" value="ABASIC SITE PROCESSING PROTEIN HMCES"/>
    <property type="match status" value="1"/>
</dbReference>
<proteinExistence type="inferred from homology"/>
<dbReference type="PANTHER" id="PTHR13604">
    <property type="entry name" value="DC12-RELATED"/>
    <property type="match status" value="1"/>
</dbReference>
<protein>
    <recommendedName>
        <fullName evidence="8">Abasic site processing protein</fullName>
        <ecNumber evidence="8">3.4.-.-</ecNumber>
    </recommendedName>
</protein>
<evidence type="ECO:0000256" key="3">
    <source>
        <dbReference type="ARBA" id="ARBA00022763"/>
    </source>
</evidence>
<evidence type="ECO:0000256" key="1">
    <source>
        <dbReference type="ARBA" id="ARBA00008136"/>
    </source>
</evidence>
<dbReference type="GO" id="GO:0003697">
    <property type="term" value="F:single-stranded DNA binding"/>
    <property type="evidence" value="ECO:0007669"/>
    <property type="project" value="InterPro"/>
</dbReference>
<dbReference type="GO" id="GO:0008233">
    <property type="term" value="F:peptidase activity"/>
    <property type="evidence" value="ECO:0007669"/>
    <property type="project" value="UniProtKB-KW"/>
</dbReference>
<dbReference type="RefSeq" id="WP_237248907.1">
    <property type="nucleotide sequence ID" value="NZ_JACBZP010000001.1"/>
</dbReference>
<evidence type="ECO:0000256" key="7">
    <source>
        <dbReference type="ARBA" id="ARBA00023239"/>
    </source>
</evidence>
<keyword evidence="3" id="KW-0227">DNA damage</keyword>
<evidence type="ECO:0000256" key="8">
    <source>
        <dbReference type="RuleBase" id="RU364100"/>
    </source>
</evidence>
<evidence type="ECO:0000313" key="9">
    <source>
        <dbReference type="EMBL" id="NYI69236.1"/>
    </source>
</evidence>
<dbReference type="EMBL" id="JACBZP010000001">
    <property type="protein sequence ID" value="NYI69236.1"/>
    <property type="molecule type" value="Genomic_DNA"/>
</dbReference>
<keyword evidence="4 8" id="KW-0378">Hydrolase</keyword>
<dbReference type="SUPFAM" id="SSF143081">
    <property type="entry name" value="BB1717-like"/>
    <property type="match status" value="1"/>
</dbReference>
<dbReference type="GO" id="GO:0006508">
    <property type="term" value="P:proteolysis"/>
    <property type="evidence" value="ECO:0007669"/>
    <property type="project" value="UniProtKB-KW"/>
</dbReference>
<evidence type="ECO:0000256" key="6">
    <source>
        <dbReference type="ARBA" id="ARBA00023125"/>
    </source>
</evidence>
<dbReference type="EC" id="3.4.-.-" evidence="8"/>
<dbReference type="Proteomes" id="UP000539111">
    <property type="component" value="Unassembled WGS sequence"/>
</dbReference>
<sequence>MSVEFPAGAWHAWPMCGRMNLSLNVDDLIAELDCAVAPARRLAPSWNVPPTSELYIVADRKPSGAKADAEDDGVTRRLEIARWGLVPGWAKDPSVGARMFNARSETIAEKPAYRAAFAKRRCVIPAAGYYEWQKISGAKKKQPYFIHARADEPLLFAGVFEFWKDRSKPDDDPDRWLVSASVVTAAAEKGLAEIHDRMPVVMMRDDVDEWLDPGCGTDAAGDLLGRQIAAEPDRLTWHPVSADVGSVAVNRPDLADPVAVEPPGPAG</sequence>
<evidence type="ECO:0000313" key="10">
    <source>
        <dbReference type="Proteomes" id="UP000539111"/>
    </source>
</evidence>
<comment type="similarity">
    <text evidence="1 8">Belongs to the SOS response-associated peptidase family.</text>
</comment>
<keyword evidence="7" id="KW-0456">Lyase</keyword>
<gene>
    <name evidence="9" type="ORF">BJY26_003542</name>
</gene>
<keyword evidence="6" id="KW-0238">DNA-binding</keyword>
<dbReference type="GO" id="GO:0016829">
    <property type="term" value="F:lyase activity"/>
    <property type="evidence" value="ECO:0007669"/>
    <property type="project" value="UniProtKB-KW"/>
</dbReference>
<evidence type="ECO:0000256" key="5">
    <source>
        <dbReference type="ARBA" id="ARBA00023124"/>
    </source>
</evidence>
<evidence type="ECO:0000256" key="4">
    <source>
        <dbReference type="ARBA" id="ARBA00022801"/>
    </source>
</evidence>
<dbReference type="GO" id="GO:0106300">
    <property type="term" value="P:protein-DNA covalent cross-linking repair"/>
    <property type="evidence" value="ECO:0007669"/>
    <property type="project" value="InterPro"/>
</dbReference>
<name>A0A7Z0D5F6_9MICO</name>
<dbReference type="Gene3D" id="3.90.1680.10">
    <property type="entry name" value="SOS response associated peptidase-like"/>
    <property type="match status" value="1"/>
</dbReference>
<keyword evidence="10" id="KW-1185">Reference proteome</keyword>
<reference evidence="9 10" key="1">
    <citation type="submission" date="2020-07" db="EMBL/GenBank/DDBJ databases">
        <title>Sequencing the genomes of 1000 actinobacteria strains.</title>
        <authorList>
            <person name="Klenk H.-P."/>
        </authorList>
    </citation>
    <scope>NUCLEOTIDE SEQUENCE [LARGE SCALE GENOMIC DNA]</scope>
    <source>
        <strain evidence="9 10">DSM 26341</strain>
    </source>
</reference>
<keyword evidence="5" id="KW-0190">Covalent protein-DNA linkage</keyword>